<dbReference type="Proteomes" id="UP000294545">
    <property type="component" value="Unassembled WGS sequence"/>
</dbReference>
<proteinExistence type="predicted"/>
<gene>
    <name evidence="1" type="ORF">EDC19_0424</name>
</gene>
<keyword evidence="2" id="KW-1185">Reference proteome</keyword>
<organism evidence="1 2">
    <name type="scientific">Natranaerovirga hydrolytica</name>
    <dbReference type="NCBI Taxonomy" id="680378"/>
    <lineage>
        <taxon>Bacteria</taxon>
        <taxon>Bacillati</taxon>
        <taxon>Bacillota</taxon>
        <taxon>Clostridia</taxon>
        <taxon>Lachnospirales</taxon>
        <taxon>Natranaerovirgaceae</taxon>
        <taxon>Natranaerovirga</taxon>
    </lineage>
</organism>
<dbReference type="Pfam" id="PF13289">
    <property type="entry name" value="SIR2_2"/>
    <property type="match status" value="1"/>
</dbReference>
<protein>
    <submittedName>
        <fullName evidence="1">SIR2-like protein</fullName>
    </submittedName>
</protein>
<comment type="caution">
    <text evidence="1">The sequence shown here is derived from an EMBL/GenBank/DDBJ whole genome shotgun (WGS) entry which is preliminary data.</text>
</comment>
<dbReference type="Gene3D" id="3.40.50.1220">
    <property type="entry name" value="TPP-binding domain"/>
    <property type="match status" value="1"/>
</dbReference>
<dbReference type="SUPFAM" id="SSF52467">
    <property type="entry name" value="DHS-like NAD/FAD-binding domain"/>
    <property type="match status" value="1"/>
</dbReference>
<dbReference type="RefSeq" id="WP_132279815.1">
    <property type="nucleotide sequence ID" value="NZ_SMGQ01000011.1"/>
</dbReference>
<reference evidence="1 2" key="1">
    <citation type="submission" date="2019-03" db="EMBL/GenBank/DDBJ databases">
        <title>Genomic Encyclopedia of Type Strains, Phase IV (KMG-IV): sequencing the most valuable type-strain genomes for metagenomic binning, comparative biology and taxonomic classification.</title>
        <authorList>
            <person name="Goeker M."/>
        </authorList>
    </citation>
    <scope>NUCLEOTIDE SEQUENCE [LARGE SCALE GENOMIC DNA]</scope>
    <source>
        <strain evidence="1 2">DSM 24176</strain>
    </source>
</reference>
<evidence type="ECO:0000313" key="1">
    <source>
        <dbReference type="EMBL" id="TCK98018.1"/>
    </source>
</evidence>
<dbReference type="OrthoDB" id="78172at2"/>
<evidence type="ECO:0000313" key="2">
    <source>
        <dbReference type="Proteomes" id="UP000294545"/>
    </source>
</evidence>
<dbReference type="AlphaFoldDB" id="A0A4R1MXM1"/>
<sequence>MDCRCAICKNEKDFKLNHDIIEAARKGKLVLFVGSGVSTESKGIFPKSFYEVIRDEMGIEEDITFSGLMERYCNKPNGRIKLLEQLKRRFNYIDDFPEIYGRVTRFHRELSTIACIKEIITTNWDDYFERECNCVPFVTSQDFALSGICDRRVYKIHGSINNLGSIVATESDYKACYNKLQKNIIGSKLKLLLSEADKTVVFIGYSLYDEDFIRIWNYLQKEMKDFMPHYYVVTLDEHIEDRLDNRNIIPIITDGTFFLHKLKNELIAEGSLITDDIYGYAEFLCDITLEKHSEVEERLQDFPDLIYTLMYQDGLIHSFQRAYSKKRDGYYSDKHKICASIRGYYELYNKYAEYDRVFDCAYIQGYLVGLQALMDYTTEQKPSIPSQYFIFDDEDKLWTMDQYIEIRDKYLKNYPELLDRAKELIVDGLAVHHPPYL</sequence>
<name>A0A4R1MXM1_9FIRM</name>
<accession>A0A4R1MXM1</accession>
<dbReference type="InterPro" id="IPR029035">
    <property type="entry name" value="DHS-like_NAD/FAD-binding_dom"/>
</dbReference>
<dbReference type="EMBL" id="SMGQ01000011">
    <property type="protein sequence ID" value="TCK98018.1"/>
    <property type="molecule type" value="Genomic_DNA"/>
</dbReference>